<keyword evidence="3" id="KW-1185">Reference proteome</keyword>
<evidence type="ECO:0000313" key="3">
    <source>
        <dbReference type="Proteomes" id="UP000711614"/>
    </source>
</evidence>
<evidence type="ECO:0000313" key="2">
    <source>
        <dbReference type="EMBL" id="MBP2411563.1"/>
    </source>
</evidence>
<sequence length="96" mass="10021">MFTSAPAAISHGGVPVRGVSSIFPAGLSLFPSLEPARRNSFRAALPGTLSGRNGRTPHSEPAADKPSETKAFPQPSSAPFLCTMAFPDSVFGVRHD</sequence>
<organism evidence="2 3">
    <name type="scientific">Arthrobacter stackebrandtii</name>
    <dbReference type="NCBI Taxonomy" id="272161"/>
    <lineage>
        <taxon>Bacteria</taxon>
        <taxon>Bacillati</taxon>
        <taxon>Actinomycetota</taxon>
        <taxon>Actinomycetes</taxon>
        <taxon>Micrococcales</taxon>
        <taxon>Micrococcaceae</taxon>
        <taxon>Arthrobacter</taxon>
    </lineage>
</organism>
<proteinExistence type="predicted"/>
<dbReference type="Proteomes" id="UP000711614">
    <property type="component" value="Unassembled WGS sequence"/>
</dbReference>
<reference evidence="2 3" key="1">
    <citation type="submission" date="2021-03" db="EMBL/GenBank/DDBJ databases">
        <title>Sequencing the genomes of 1000 actinobacteria strains.</title>
        <authorList>
            <person name="Klenk H.-P."/>
        </authorList>
    </citation>
    <scope>NUCLEOTIDE SEQUENCE [LARGE SCALE GENOMIC DNA]</scope>
    <source>
        <strain evidence="2 3">DSM 16005</strain>
    </source>
</reference>
<feature type="region of interest" description="Disordered" evidence="1">
    <location>
        <begin position="41"/>
        <end position="79"/>
    </location>
</feature>
<protein>
    <submittedName>
        <fullName evidence="2">Uncharacterized protein</fullName>
    </submittedName>
</protein>
<gene>
    <name evidence="2" type="ORF">JOF48_000362</name>
</gene>
<dbReference type="EMBL" id="JAGIOI010000001">
    <property type="protein sequence ID" value="MBP2411563.1"/>
    <property type="molecule type" value="Genomic_DNA"/>
</dbReference>
<evidence type="ECO:0000256" key="1">
    <source>
        <dbReference type="SAM" id="MobiDB-lite"/>
    </source>
</evidence>
<accession>A0ABS4YRZ6</accession>
<name>A0ABS4YRZ6_9MICC</name>
<comment type="caution">
    <text evidence="2">The sequence shown here is derived from an EMBL/GenBank/DDBJ whole genome shotgun (WGS) entry which is preliminary data.</text>
</comment>
<feature type="compositionally biased region" description="Basic and acidic residues" evidence="1">
    <location>
        <begin position="57"/>
        <end position="68"/>
    </location>
</feature>